<reference evidence="3 4" key="1">
    <citation type="submission" date="2016-10" db="EMBL/GenBank/DDBJ databases">
        <authorList>
            <person name="de Groot N.N."/>
        </authorList>
    </citation>
    <scope>NUCLEOTIDE SEQUENCE [LARGE SCALE GENOMIC DNA]</scope>
    <source>
        <strain evidence="3 4">CGMCC 1.10228</strain>
    </source>
</reference>
<dbReference type="CDD" id="cd06193">
    <property type="entry name" value="siderophore_interacting"/>
    <property type="match status" value="1"/>
</dbReference>
<dbReference type="InterPro" id="IPR007037">
    <property type="entry name" value="SIP_rossman_dom"/>
</dbReference>
<dbReference type="AlphaFoldDB" id="A0A1G8H7P7"/>
<dbReference type="InterPro" id="IPR017927">
    <property type="entry name" value="FAD-bd_FR_type"/>
</dbReference>
<dbReference type="SUPFAM" id="SSF63380">
    <property type="entry name" value="Riboflavin synthase domain-like"/>
    <property type="match status" value="1"/>
</dbReference>
<evidence type="ECO:0000259" key="2">
    <source>
        <dbReference type="PROSITE" id="PS51384"/>
    </source>
</evidence>
<dbReference type="GO" id="GO:0016491">
    <property type="term" value="F:oxidoreductase activity"/>
    <property type="evidence" value="ECO:0007669"/>
    <property type="project" value="InterPro"/>
</dbReference>
<dbReference type="InterPro" id="IPR039374">
    <property type="entry name" value="SIP_fam"/>
</dbReference>
<sequence>MSENGYDDRLKPRLIACVRKQYITPHLLRVTFSCDDLIGFPADKNGGLIKLFFANRTTGTLDLPWREGDRICWPKNKPVSRAYTVRKYRPETNELDIDFVAHGTESPGSGWAITCHPGDVIGLAGPGGPDPLLQPADWHILAGDLSALPAISAILEELPSTAQGHAFIEIDSADDEHSLEHPANVELHWLVREPAIEPLPLEKAIAQVAPPEGVNSISAFVAGENASVVACRNKLIADYQLSKKNLYAIPYWKRGKDEEKYHEERHVIMDEEY</sequence>
<dbReference type="InterPro" id="IPR039261">
    <property type="entry name" value="FNR_nucleotide-bd"/>
</dbReference>
<evidence type="ECO:0000313" key="4">
    <source>
        <dbReference type="Proteomes" id="UP000198854"/>
    </source>
</evidence>
<dbReference type="Gene3D" id="3.40.50.80">
    <property type="entry name" value="Nucleotide-binding domain of ferredoxin-NADP reductase (FNR) module"/>
    <property type="match status" value="1"/>
</dbReference>
<dbReference type="STRING" id="861298.SAMN04488136_1466"/>
<dbReference type="PANTHER" id="PTHR30157:SF0">
    <property type="entry name" value="NADPH-DEPENDENT FERRIC-CHELATE REDUCTASE"/>
    <property type="match status" value="1"/>
</dbReference>
<dbReference type="Pfam" id="PF08021">
    <property type="entry name" value="FAD_binding_9"/>
    <property type="match status" value="1"/>
</dbReference>
<feature type="domain" description="FAD-binding FR-type" evidence="2">
    <location>
        <begin position="10"/>
        <end position="133"/>
    </location>
</feature>
<dbReference type="Proteomes" id="UP000198854">
    <property type="component" value="Unassembled WGS sequence"/>
</dbReference>
<dbReference type="PROSITE" id="PS51384">
    <property type="entry name" value="FAD_FR"/>
    <property type="match status" value="1"/>
</dbReference>
<dbReference type="Pfam" id="PF04954">
    <property type="entry name" value="SIP"/>
    <property type="match status" value="1"/>
</dbReference>
<dbReference type="RefSeq" id="WP_093279358.1">
    <property type="nucleotide sequence ID" value="NZ_FNDD01000046.1"/>
</dbReference>
<dbReference type="PANTHER" id="PTHR30157">
    <property type="entry name" value="FERRIC REDUCTASE, NADPH-DEPENDENT"/>
    <property type="match status" value="1"/>
</dbReference>
<name>A0A1G8H7P7_9VIBR</name>
<dbReference type="Gene3D" id="2.40.30.10">
    <property type="entry name" value="Translation factors"/>
    <property type="match status" value="1"/>
</dbReference>
<protein>
    <submittedName>
        <fullName evidence="3">NADPH-dependent ferric siderophore reductase, contains FAD-binding and SIP domains</fullName>
    </submittedName>
</protein>
<proteinExistence type="inferred from homology"/>
<gene>
    <name evidence="3" type="ORF">SAMN04488136_1466</name>
</gene>
<comment type="similarity">
    <text evidence="1">Belongs to the SIP oxidoreductase family.</text>
</comment>
<keyword evidence="4" id="KW-1185">Reference proteome</keyword>
<evidence type="ECO:0000313" key="3">
    <source>
        <dbReference type="EMBL" id="SDI02541.1"/>
    </source>
</evidence>
<dbReference type="InterPro" id="IPR017938">
    <property type="entry name" value="Riboflavin_synthase-like_b-brl"/>
</dbReference>
<dbReference type="InterPro" id="IPR013113">
    <property type="entry name" value="SIP_FAD-bd"/>
</dbReference>
<dbReference type="EMBL" id="FNDD01000046">
    <property type="protein sequence ID" value="SDI02541.1"/>
    <property type="molecule type" value="Genomic_DNA"/>
</dbReference>
<dbReference type="OrthoDB" id="9814826at2"/>
<accession>A0A1G8H7P7</accession>
<evidence type="ECO:0000256" key="1">
    <source>
        <dbReference type="ARBA" id="ARBA00035644"/>
    </source>
</evidence>
<organism evidence="3 4">
    <name type="scientific">Vibrio xiamenensis</name>
    <dbReference type="NCBI Taxonomy" id="861298"/>
    <lineage>
        <taxon>Bacteria</taxon>
        <taxon>Pseudomonadati</taxon>
        <taxon>Pseudomonadota</taxon>
        <taxon>Gammaproteobacteria</taxon>
        <taxon>Vibrionales</taxon>
        <taxon>Vibrionaceae</taxon>
        <taxon>Vibrio</taxon>
    </lineage>
</organism>